<sequence>MIRKEQIMTHSSDTLASHKRALLLGNRVRRFIKDGGRLRYEAQQNPITGKRVWVVLGVHPDEFEQPVFTSTSGVPKHFRSADALIRYHRQMCPDEDELTVPIAHPH</sequence>
<dbReference type="AlphaFoldDB" id="A0A2G8R9P0"/>
<comment type="caution">
    <text evidence="1">The sequence shown here is derived from an EMBL/GenBank/DDBJ whole genome shotgun (WGS) entry which is preliminary data.</text>
</comment>
<protein>
    <submittedName>
        <fullName evidence="1">Uncharacterized protein</fullName>
    </submittedName>
</protein>
<dbReference type="EMBL" id="AWWI01000127">
    <property type="protein sequence ID" value="PIL18249.1"/>
    <property type="molecule type" value="Genomic_DNA"/>
</dbReference>
<evidence type="ECO:0000313" key="2">
    <source>
        <dbReference type="Proteomes" id="UP000231259"/>
    </source>
</evidence>
<evidence type="ECO:0000313" key="1">
    <source>
        <dbReference type="EMBL" id="PIL18249.1"/>
    </source>
</evidence>
<organism evidence="1 2">
    <name type="scientific">Puniceibacterium antarcticum</name>
    <dbReference type="NCBI Taxonomy" id="1206336"/>
    <lineage>
        <taxon>Bacteria</taxon>
        <taxon>Pseudomonadati</taxon>
        <taxon>Pseudomonadota</taxon>
        <taxon>Alphaproteobacteria</taxon>
        <taxon>Rhodobacterales</taxon>
        <taxon>Paracoccaceae</taxon>
        <taxon>Puniceibacterium</taxon>
    </lineage>
</organism>
<name>A0A2G8R9P0_9RHOB</name>
<keyword evidence="2" id="KW-1185">Reference proteome</keyword>
<accession>A0A2G8R9P0</accession>
<dbReference type="Proteomes" id="UP000231259">
    <property type="component" value="Unassembled WGS sequence"/>
</dbReference>
<gene>
    <name evidence="1" type="ORF">P775_20625</name>
</gene>
<reference evidence="1 2" key="1">
    <citation type="submission" date="2013-09" db="EMBL/GenBank/DDBJ databases">
        <title>Genome sequencing of Phaeobacter antarcticus sp. nov. SM1211.</title>
        <authorList>
            <person name="Zhang X.-Y."/>
            <person name="Liu C."/>
            <person name="Chen X.-L."/>
            <person name="Xie B.-B."/>
            <person name="Qin Q.-L."/>
            <person name="Rong J.-C."/>
            <person name="Zhang Y.-Z."/>
        </authorList>
    </citation>
    <scope>NUCLEOTIDE SEQUENCE [LARGE SCALE GENOMIC DNA]</scope>
    <source>
        <strain evidence="1 2">SM1211</strain>
    </source>
</reference>
<proteinExistence type="predicted"/>